<gene>
    <name evidence="1" type="ORF">SG35_020650</name>
</gene>
<sequence length="341" mass="38175">MSAISTISELLTLSDSQYRIYDIGRKIDKISKEQFKKIELNQQPYPFPSQGHAFIAAAFWQKGSTAPYLWFIKIPLDERGLLNQGARNHFIAIIIEALGSDLSADPTQQQEALLKNNPYHFTPAQYKLAALNSIIGMELKQPASGYYQNCLSYLSGEQGWDQWQNLGVQGISDFVARIDDKALQQVLIKALPQLPPQVLAPLCSALENKKYPVDVIRSLLERLKSAIGSGESELEQALLRALATNCEHIDVATFADEYLLTPQISSEQLITLSGRCWTLLQTPARMSHYLELLIAKQDNELFTAIFKDLVAIPLIRPILFQCMRAPDRSPALAKAIGQLFN</sequence>
<protein>
    <submittedName>
        <fullName evidence="1">DUF3549 family protein</fullName>
    </submittedName>
</protein>
<evidence type="ECO:0000313" key="2">
    <source>
        <dbReference type="Proteomes" id="UP000032568"/>
    </source>
</evidence>
<organism evidence="1 2">
    <name type="scientific">Thalassomonas actiniarum</name>
    <dbReference type="NCBI Taxonomy" id="485447"/>
    <lineage>
        <taxon>Bacteria</taxon>
        <taxon>Pseudomonadati</taxon>
        <taxon>Pseudomonadota</taxon>
        <taxon>Gammaproteobacteria</taxon>
        <taxon>Alteromonadales</taxon>
        <taxon>Colwelliaceae</taxon>
        <taxon>Thalassomonas</taxon>
    </lineage>
</organism>
<dbReference type="Proteomes" id="UP000032568">
    <property type="component" value="Chromosome"/>
</dbReference>
<keyword evidence="2" id="KW-1185">Reference proteome</keyword>
<reference evidence="1 2" key="1">
    <citation type="journal article" date="2015" name="Genome Announc.">
        <title>Draft Genome Sequences of Marine Isolates of Thalassomonas viridans and Thalassomonas actiniarum.</title>
        <authorList>
            <person name="Olonade I."/>
            <person name="van Zyl L.J."/>
            <person name="Trindade M."/>
        </authorList>
    </citation>
    <scope>NUCLEOTIDE SEQUENCE [LARGE SCALE GENOMIC DNA]</scope>
    <source>
        <strain evidence="1 2">A5K-106</strain>
    </source>
</reference>
<reference evidence="1 2" key="2">
    <citation type="journal article" date="2022" name="Mar. Drugs">
        <title>Bioassay-Guided Fractionation Leads to the Detection of Cholic Acid Generated by the Rare Thalassomonas sp.</title>
        <authorList>
            <person name="Pheiffer F."/>
            <person name="Schneider Y.K."/>
            <person name="Hansen E.H."/>
            <person name="Andersen J.H."/>
            <person name="Isaksson J."/>
            <person name="Busche T."/>
            <person name="R C."/>
            <person name="Kalinowski J."/>
            <person name="Zyl L.V."/>
            <person name="Trindade M."/>
        </authorList>
    </citation>
    <scope>NUCLEOTIDE SEQUENCE [LARGE SCALE GENOMIC DNA]</scope>
    <source>
        <strain evidence="1 2">A5K-106</strain>
    </source>
</reference>
<evidence type="ECO:0000313" key="1">
    <source>
        <dbReference type="EMBL" id="WDD97697.1"/>
    </source>
</evidence>
<proteinExistence type="predicted"/>
<dbReference type="AlphaFoldDB" id="A0AAE9YQH4"/>
<dbReference type="EMBL" id="CP059735">
    <property type="protein sequence ID" value="WDD97697.1"/>
    <property type="molecule type" value="Genomic_DNA"/>
</dbReference>
<dbReference type="InterPro" id="IPR021936">
    <property type="entry name" value="DUF3549"/>
</dbReference>
<dbReference type="Pfam" id="PF12069">
    <property type="entry name" value="DUF3549"/>
    <property type="match status" value="1"/>
</dbReference>
<name>A0AAE9YQH4_9GAMM</name>
<dbReference type="KEGG" id="tact:SG35_020650"/>
<dbReference type="RefSeq" id="WP_044833356.1">
    <property type="nucleotide sequence ID" value="NZ_CP059735.1"/>
</dbReference>
<accession>A0AAE9YQH4</accession>